<accession>A0A6J7WV30</accession>
<dbReference type="InterPro" id="IPR029062">
    <property type="entry name" value="Class_I_gatase-like"/>
</dbReference>
<sequence length="214" mass="24589">MKPVIALFRHHPECSNQCCDGMIRALSSQYDFKIFSENELSNETLEGVDIVAFPGGIGDSDSHRDFFTRRTSNVVADFVARGGRYLGICMGAYWAGSRYFDVLEHVDAVQYIKRPDADIRRSYSTVAPIMWNGSHHSMFFYDGCALIGDETKFKTIARYTNGDPMAIIQNRVGIIGCHPEAEKFWFDKPYLKNYWHNERHHVLLLDFVNKLMET</sequence>
<dbReference type="Gene3D" id="3.40.50.880">
    <property type="match status" value="1"/>
</dbReference>
<feature type="domain" description="Biotin-protein ligase N-terminal" evidence="1">
    <location>
        <begin position="13"/>
        <end position="98"/>
    </location>
</feature>
<reference evidence="2" key="1">
    <citation type="submission" date="2020-05" db="EMBL/GenBank/DDBJ databases">
        <authorList>
            <person name="Chiriac C."/>
            <person name="Salcher M."/>
            <person name="Ghai R."/>
            <person name="Kavagutti S V."/>
        </authorList>
    </citation>
    <scope>NUCLEOTIDE SEQUENCE</scope>
</reference>
<keyword evidence="2" id="KW-0436">Ligase</keyword>
<protein>
    <submittedName>
        <fullName evidence="2">Biotin-protein ligase, N-terminal</fullName>
    </submittedName>
</protein>
<dbReference type="SUPFAM" id="SSF52317">
    <property type="entry name" value="Class I glutamine amidotransferase-like"/>
    <property type="match status" value="1"/>
</dbReference>
<name>A0A6J7WV30_9CAUD</name>
<evidence type="ECO:0000259" key="1">
    <source>
        <dbReference type="Pfam" id="PF09825"/>
    </source>
</evidence>
<dbReference type="GO" id="GO:0016874">
    <property type="term" value="F:ligase activity"/>
    <property type="evidence" value="ECO:0007669"/>
    <property type="project" value="UniProtKB-KW"/>
</dbReference>
<gene>
    <name evidence="2" type="ORF">UFOVP245_203</name>
</gene>
<proteinExistence type="predicted"/>
<organism evidence="2">
    <name type="scientific">uncultured Caudovirales phage</name>
    <dbReference type="NCBI Taxonomy" id="2100421"/>
    <lineage>
        <taxon>Viruses</taxon>
        <taxon>Duplodnaviria</taxon>
        <taxon>Heunggongvirae</taxon>
        <taxon>Uroviricota</taxon>
        <taxon>Caudoviricetes</taxon>
        <taxon>Peduoviridae</taxon>
        <taxon>Maltschvirus</taxon>
        <taxon>Maltschvirus maltsch</taxon>
    </lineage>
</organism>
<dbReference type="InterPro" id="IPR019197">
    <property type="entry name" value="Biotin-prot_ligase_N"/>
</dbReference>
<dbReference type="EMBL" id="LR798287">
    <property type="protein sequence ID" value="CAB5221607.1"/>
    <property type="molecule type" value="Genomic_DNA"/>
</dbReference>
<evidence type="ECO:0000313" key="2">
    <source>
        <dbReference type="EMBL" id="CAB5221607.1"/>
    </source>
</evidence>
<dbReference type="Pfam" id="PF09825">
    <property type="entry name" value="BPL_N"/>
    <property type="match status" value="1"/>
</dbReference>